<dbReference type="EMBL" id="JANHOG010001246">
    <property type="protein sequence ID" value="KAJ3540540.1"/>
    <property type="molecule type" value="Genomic_DNA"/>
</dbReference>
<evidence type="ECO:0000313" key="1">
    <source>
        <dbReference type="EMBL" id="KAJ3540540.1"/>
    </source>
</evidence>
<keyword evidence="2" id="KW-1185">Reference proteome</keyword>
<sequence length="354" mass="40091">MTTTSRTRTRSEYRSLAALTAMSWPLSSLVRIRDGADIERFLTIMQHNHRAAPFISDLYVIPGINIPLPNRLLRSLFSSLSSVTDLRLFLPARTSASLFSGVHFSQLVLLETNLPHSRLIDFISRHSTLKILALGACGRSKQCPLGVLDLGGVTDLQCPVDCVPKLVHVHLTRLSVYIDSFSTQVSLLIPPFRLYSVTLLTMEILHDDYDILRTVITVAPLVRKLKLVEKVNSSTRWRSRREWNNHRQWAQHLRMLTALEELVIETPASLVKPVGDSKAEERLIKRWVTGKSSSKTGIRHVHPALYRVAFRYGSKDASEVVSDWYRSQDASYWYRQAHLSVVGSSSEDMSFVAL</sequence>
<protein>
    <submittedName>
        <fullName evidence="1">Uncharacterized protein</fullName>
    </submittedName>
</protein>
<organism evidence="1 2">
    <name type="scientific">Phlebia brevispora</name>
    <dbReference type="NCBI Taxonomy" id="194682"/>
    <lineage>
        <taxon>Eukaryota</taxon>
        <taxon>Fungi</taxon>
        <taxon>Dikarya</taxon>
        <taxon>Basidiomycota</taxon>
        <taxon>Agaricomycotina</taxon>
        <taxon>Agaricomycetes</taxon>
        <taxon>Polyporales</taxon>
        <taxon>Meruliaceae</taxon>
        <taxon>Phlebia</taxon>
    </lineage>
</organism>
<dbReference type="Proteomes" id="UP001148662">
    <property type="component" value="Unassembled WGS sequence"/>
</dbReference>
<evidence type="ECO:0000313" key="2">
    <source>
        <dbReference type="Proteomes" id="UP001148662"/>
    </source>
</evidence>
<comment type="caution">
    <text evidence="1">The sequence shown here is derived from an EMBL/GenBank/DDBJ whole genome shotgun (WGS) entry which is preliminary data.</text>
</comment>
<proteinExistence type="predicted"/>
<gene>
    <name evidence="1" type="ORF">NM688_g6213</name>
</gene>
<reference evidence="1" key="1">
    <citation type="submission" date="2022-07" db="EMBL/GenBank/DDBJ databases">
        <title>Genome Sequence of Phlebia brevispora.</title>
        <authorList>
            <person name="Buettner E."/>
        </authorList>
    </citation>
    <scope>NUCLEOTIDE SEQUENCE</scope>
    <source>
        <strain evidence="1">MPL23</strain>
    </source>
</reference>
<accession>A0ACC1SIN2</accession>
<name>A0ACC1SIN2_9APHY</name>